<dbReference type="Pfam" id="PF02517">
    <property type="entry name" value="Rce1-like"/>
    <property type="match status" value="1"/>
</dbReference>
<feature type="transmembrane region" description="Helical" evidence="1">
    <location>
        <begin position="197"/>
        <end position="218"/>
    </location>
</feature>
<evidence type="ECO:0000256" key="1">
    <source>
        <dbReference type="SAM" id="Phobius"/>
    </source>
</evidence>
<dbReference type="Proteomes" id="UP001225605">
    <property type="component" value="Unassembled WGS sequence"/>
</dbReference>
<feature type="transmembrane region" description="Helical" evidence="1">
    <location>
        <begin position="131"/>
        <end position="152"/>
    </location>
</feature>
<gene>
    <name evidence="3" type="ORF">CKY47_33525</name>
</gene>
<evidence type="ECO:0000313" key="4">
    <source>
        <dbReference type="Proteomes" id="UP001225605"/>
    </source>
</evidence>
<dbReference type="EMBL" id="NSDM01000023">
    <property type="protein sequence ID" value="MDQ2588781.1"/>
    <property type="molecule type" value="Genomic_DNA"/>
</dbReference>
<organism evidence="3 4">
    <name type="scientific">Saccharothrix yanglingensis</name>
    <dbReference type="NCBI Taxonomy" id="659496"/>
    <lineage>
        <taxon>Bacteria</taxon>
        <taxon>Bacillati</taxon>
        <taxon>Actinomycetota</taxon>
        <taxon>Actinomycetes</taxon>
        <taxon>Pseudonocardiales</taxon>
        <taxon>Pseudonocardiaceae</taxon>
        <taxon>Saccharothrix</taxon>
    </lineage>
</organism>
<accession>A0ABU0X9G0</accession>
<feature type="transmembrane region" description="Helical" evidence="1">
    <location>
        <begin position="224"/>
        <end position="245"/>
    </location>
</feature>
<dbReference type="InterPro" id="IPR003675">
    <property type="entry name" value="Rce1/LyrA-like_dom"/>
</dbReference>
<keyword evidence="3" id="KW-0645">Protease</keyword>
<comment type="caution">
    <text evidence="3">The sequence shown here is derived from an EMBL/GenBank/DDBJ whole genome shotgun (WGS) entry which is preliminary data.</text>
</comment>
<keyword evidence="3" id="KW-0378">Hydrolase</keyword>
<keyword evidence="1" id="KW-0472">Membrane</keyword>
<dbReference type="GO" id="GO:0008237">
    <property type="term" value="F:metallopeptidase activity"/>
    <property type="evidence" value="ECO:0007669"/>
    <property type="project" value="UniProtKB-KW"/>
</dbReference>
<evidence type="ECO:0000259" key="2">
    <source>
        <dbReference type="Pfam" id="PF02517"/>
    </source>
</evidence>
<feature type="transmembrane region" description="Helical" evidence="1">
    <location>
        <begin position="7"/>
        <end position="32"/>
    </location>
</feature>
<feature type="transmembrane region" description="Helical" evidence="1">
    <location>
        <begin position="44"/>
        <end position="64"/>
    </location>
</feature>
<reference evidence="3 4" key="1">
    <citation type="submission" date="2017-06" db="EMBL/GenBank/DDBJ databases">
        <title>Cultured bacterium strain Saccharothrix yanglingensis Hhs.015.</title>
        <authorList>
            <person name="Xia Y."/>
        </authorList>
    </citation>
    <scope>NUCLEOTIDE SEQUENCE [LARGE SCALE GENOMIC DNA]</scope>
    <source>
        <strain evidence="3 4">Hhs.015</strain>
    </source>
</reference>
<feature type="transmembrane region" description="Helical" evidence="1">
    <location>
        <begin position="76"/>
        <end position="96"/>
    </location>
</feature>
<evidence type="ECO:0000313" key="3">
    <source>
        <dbReference type="EMBL" id="MDQ2588781.1"/>
    </source>
</evidence>
<keyword evidence="1" id="KW-0812">Transmembrane</keyword>
<dbReference type="RefSeq" id="WP_306750444.1">
    <property type="nucleotide sequence ID" value="NZ_NSDM01000023.1"/>
</dbReference>
<feature type="transmembrane region" description="Helical" evidence="1">
    <location>
        <begin position="164"/>
        <end position="185"/>
    </location>
</feature>
<proteinExistence type="predicted"/>
<keyword evidence="3" id="KW-0482">Metalloprotease</keyword>
<keyword evidence="4" id="KW-1185">Reference proteome</keyword>
<feature type="transmembrane region" description="Helical" evidence="1">
    <location>
        <begin position="102"/>
        <end position="119"/>
    </location>
</feature>
<feature type="domain" description="CAAX prenyl protease 2/Lysostaphin resistance protein A-like" evidence="2">
    <location>
        <begin position="167"/>
        <end position="265"/>
    </location>
</feature>
<sequence length="272" mass="28503">MRITGGAAVLGAGLAVFAGSALLLVLTGHTGVRYSADHDGTVPLWSRSVPALVGVALVLLTPAARPEPARPGPAGVRGQAWLLAGAALAFAVVLHLVPGETAYLVAKLALLAALPAVLLRRSRWSPTPPDARWAPVAPVAGWLLVSYATPLAPPAVDDPAADGVLVLLAALVVGFLANALLEELFYRRWLQARWEVLVGPWAAIVLSSLLWAVWHTAIQGRGDLLVDLASAVLNQGVTGVFLGLLWARYRRLWPLLVVHGAVNALPLLPGLL</sequence>
<protein>
    <submittedName>
        <fullName evidence="3">CPBP family intramembrane metalloprotease</fullName>
    </submittedName>
</protein>
<name>A0ABU0X9G0_9PSEU</name>
<keyword evidence="1" id="KW-1133">Transmembrane helix</keyword>